<sequence>MKSISPSAELVSVIETKAASLGYKLDNYQYAAIKRLALLADSLLSTRLLRFQKMRGLYIWGPVGRGKSFLLDSFFDSIPIVEKRRVHFHAFFRELHQQMFENIGSNDAMGEALNIMLSECRLLCFDEFHLHDIGDAMLISRLFKAIFARRCVLLTTSNYPPAELLPNPIYHERFLPTIRLIESHMDILSIAGDIDYRSLNTGEADTFHRGAFVSPGDPAQREMLGLPAYPVETHEIKVNHRLLRGADLGDRTIYFTFEDLCESATAVMDYLVLVDQFDYWILSGLPKISSASAAAQQRFLNLIDILYDRRCTLFLISPLSLDKAMDLCEIADIGRTRSRLSQLRRLEK</sequence>
<gene>
    <name evidence="3" type="primary">zapE</name>
    <name evidence="3" type="ORF">ACFFGX_21870</name>
</gene>
<dbReference type="RefSeq" id="WP_376949374.1">
    <property type="nucleotide sequence ID" value="NZ_CP171449.1"/>
</dbReference>
<dbReference type="NCBIfam" id="NF040713">
    <property type="entry name" value="ZapE"/>
    <property type="match status" value="1"/>
</dbReference>
<organism evidence="3 4">
    <name type="scientific">Azorhizophilus paspali</name>
    <name type="common">Azotobacter paspali</name>
    <dbReference type="NCBI Taxonomy" id="69963"/>
    <lineage>
        <taxon>Bacteria</taxon>
        <taxon>Pseudomonadati</taxon>
        <taxon>Pseudomonadota</taxon>
        <taxon>Gammaproteobacteria</taxon>
        <taxon>Pseudomonadales</taxon>
        <taxon>Pseudomonadaceae</taxon>
        <taxon>Azorhizophilus</taxon>
    </lineage>
</organism>
<dbReference type="InterPro" id="IPR005654">
    <property type="entry name" value="ATPase_AFG1-like"/>
</dbReference>
<dbReference type="PANTHER" id="PTHR12169:SF6">
    <property type="entry name" value="AFG1-LIKE ATPASE"/>
    <property type="match status" value="1"/>
</dbReference>
<evidence type="ECO:0000313" key="3">
    <source>
        <dbReference type="EMBL" id="MFC0712073.1"/>
    </source>
</evidence>
<dbReference type="EMBL" id="JBHLSS010000148">
    <property type="protein sequence ID" value="MFC0712073.1"/>
    <property type="molecule type" value="Genomic_DNA"/>
</dbReference>
<comment type="caution">
    <text evidence="3">The sequence shown here is derived from an EMBL/GenBank/DDBJ whole genome shotgun (WGS) entry which is preliminary data.</text>
</comment>
<protein>
    <submittedName>
        <fullName evidence="3">Cell division protein ZapE</fullName>
    </submittedName>
</protein>
<keyword evidence="4" id="KW-1185">Reference proteome</keyword>
<evidence type="ECO:0000313" key="4">
    <source>
        <dbReference type="Proteomes" id="UP001589891"/>
    </source>
</evidence>
<proteinExistence type="predicted"/>
<evidence type="ECO:0000256" key="2">
    <source>
        <dbReference type="ARBA" id="ARBA00022840"/>
    </source>
</evidence>
<keyword evidence="2" id="KW-0067">ATP-binding</keyword>
<dbReference type="GO" id="GO:0051301">
    <property type="term" value="P:cell division"/>
    <property type="evidence" value="ECO:0007669"/>
    <property type="project" value="UniProtKB-KW"/>
</dbReference>
<keyword evidence="3" id="KW-0132">Cell division</keyword>
<evidence type="ECO:0000256" key="1">
    <source>
        <dbReference type="ARBA" id="ARBA00022741"/>
    </source>
</evidence>
<reference evidence="3 4" key="1">
    <citation type="submission" date="2024-09" db="EMBL/GenBank/DDBJ databases">
        <authorList>
            <person name="Sun Q."/>
            <person name="Mori K."/>
        </authorList>
    </citation>
    <scope>NUCLEOTIDE SEQUENCE [LARGE SCALE GENOMIC DNA]</scope>
    <source>
        <strain evidence="3 4">NCAIM B.01794</strain>
    </source>
</reference>
<keyword evidence="3" id="KW-0131">Cell cycle</keyword>
<dbReference type="Gene3D" id="3.40.50.300">
    <property type="entry name" value="P-loop containing nucleotide triphosphate hydrolases"/>
    <property type="match status" value="1"/>
</dbReference>
<dbReference type="PANTHER" id="PTHR12169">
    <property type="entry name" value="ATPASE N2B"/>
    <property type="match status" value="1"/>
</dbReference>
<name>A0ABV6SRA2_AZOPA</name>
<accession>A0ABV6SRA2</accession>
<dbReference type="Proteomes" id="UP001589891">
    <property type="component" value="Unassembled WGS sequence"/>
</dbReference>
<dbReference type="InterPro" id="IPR027417">
    <property type="entry name" value="P-loop_NTPase"/>
</dbReference>
<dbReference type="Pfam" id="PF03969">
    <property type="entry name" value="AFG1_ATPase"/>
    <property type="match status" value="1"/>
</dbReference>
<keyword evidence="1" id="KW-0547">Nucleotide-binding</keyword>
<dbReference type="SUPFAM" id="SSF52540">
    <property type="entry name" value="P-loop containing nucleoside triphosphate hydrolases"/>
    <property type="match status" value="1"/>
</dbReference>